<dbReference type="KEGG" id="sbk:SHEWBE_0766"/>
<dbReference type="AlphaFoldDB" id="A0A330M062"/>
<accession>A0A330M062</accession>
<name>A0A330M062_9GAMM</name>
<proteinExistence type="predicted"/>
<evidence type="ECO:0000313" key="1">
    <source>
        <dbReference type="EMBL" id="SQH74743.1"/>
    </source>
</evidence>
<organism evidence="1 2">
    <name type="scientific">Shewanella benthica</name>
    <dbReference type="NCBI Taxonomy" id="43661"/>
    <lineage>
        <taxon>Bacteria</taxon>
        <taxon>Pseudomonadati</taxon>
        <taxon>Pseudomonadota</taxon>
        <taxon>Gammaproteobacteria</taxon>
        <taxon>Alteromonadales</taxon>
        <taxon>Shewanellaceae</taxon>
        <taxon>Shewanella</taxon>
    </lineage>
</organism>
<evidence type="ECO:0000313" key="2">
    <source>
        <dbReference type="Proteomes" id="UP000250123"/>
    </source>
</evidence>
<gene>
    <name evidence="1" type="ORF">SHEWBE_0766</name>
</gene>
<protein>
    <submittedName>
        <fullName evidence="1">Uncharacterized protein</fullName>
    </submittedName>
</protein>
<sequence length="62" mass="6873">MAKRPVHLLGIEAAHRLGDHGSKPAKEHKYNNAYAGEQDYSATAAVRFELLYIISGTKCDEE</sequence>
<reference evidence="2" key="1">
    <citation type="submission" date="2018-06" db="EMBL/GenBank/DDBJ databases">
        <authorList>
            <person name="Cea G.-C."/>
            <person name="William W."/>
        </authorList>
    </citation>
    <scope>NUCLEOTIDE SEQUENCE [LARGE SCALE GENOMIC DNA]</scope>
    <source>
        <strain evidence="2">DB21MT-2</strain>
    </source>
</reference>
<dbReference type="Proteomes" id="UP000250123">
    <property type="component" value="Chromosome SHEWBE"/>
</dbReference>
<dbReference type="EMBL" id="LS483452">
    <property type="protein sequence ID" value="SQH74743.1"/>
    <property type="molecule type" value="Genomic_DNA"/>
</dbReference>